<evidence type="ECO:0000313" key="2">
    <source>
        <dbReference type="Proteomes" id="UP000235965"/>
    </source>
</evidence>
<accession>A0A2J7QEC2</accession>
<reference evidence="1 2" key="1">
    <citation type="submission" date="2017-12" db="EMBL/GenBank/DDBJ databases">
        <title>Hemimetabolous genomes reveal molecular basis of termite eusociality.</title>
        <authorList>
            <person name="Harrison M.C."/>
            <person name="Jongepier E."/>
            <person name="Robertson H.M."/>
            <person name="Arning N."/>
            <person name="Bitard-Feildel T."/>
            <person name="Chao H."/>
            <person name="Childers C.P."/>
            <person name="Dinh H."/>
            <person name="Doddapaneni H."/>
            <person name="Dugan S."/>
            <person name="Gowin J."/>
            <person name="Greiner C."/>
            <person name="Han Y."/>
            <person name="Hu H."/>
            <person name="Hughes D.S.T."/>
            <person name="Huylmans A.-K."/>
            <person name="Kemena C."/>
            <person name="Kremer L.P.M."/>
            <person name="Lee S.L."/>
            <person name="Lopez-Ezquerra A."/>
            <person name="Mallet L."/>
            <person name="Monroy-Kuhn J.M."/>
            <person name="Moser A."/>
            <person name="Murali S.C."/>
            <person name="Muzny D.M."/>
            <person name="Otani S."/>
            <person name="Piulachs M.-D."/>
            <person name="Poelchau M."/>
            <person name="Qu J."/>
            <person name="Schaub F."/>
            <person name="Wada-Katsumata A."/>
            <person name="Worley K.C."/>
            <person name="Xie Q."/>
            <person name="Ylla G."/>
            <person name="Poulsen M."/>
            <person name="Gibbs R.A."/>
            <person name="Schal C."/>
            <person name="Richards S."/>
            <person name="Belles X."/>
            <person name="Korb J."/>
            <person name="Bornberg-Bauer E."/>
        </authorList>
    </citation>
    <scope>NUCLEOTIDE SEQUENCE [LARGE SCALE GENOMIC DNA]</scope>
    <source>
        <tissue evidence="1">Whole body</tissue>
    </source>
</reference>
<proteinExistence type="predicted"/>
<dbReference type="InParanoid" id="A0A2J7QEC2"/>
<organism evidence="1 2">
    <name type="scientific">Cryptotermes secundus</name>
    <dbReference type="NCBI Taxonomy" id="105785"/>
    <lineage>
        <taxon>Eukaryota</taxon>
        <taxon>Metazoa</taxon>
        <taxon>Ecdysozoa</taxon>
        <taxon>Arthropoda</taxon>
        <taxon>Hexapoda</taxon>
        <taxon>Insecta</taxon>
        <taxon>Pterygota</taxon>
        <taxon>Neoptera</taxon>
        <taxon>Polyneoptera</taxon>
        <taxon>Dictyoptera</taxon>
        <taxon>Blattodea</taxon>
        <taxon>Blattoidea</taxon>
        <taxon>Termitoidae</taxon>
        <taxon>Kalotermitidae</taxon>
        <taxon>Cryptotermitinae</taxon>
        <taxon>Cryptotermes</taxon>
    </lineage>
</organism>
<keyword evidence="2" id="KW-1185">Reference proteome</keyword>
<gene>
    <name evidence="1" type="ORF">B7P43_G14809</name>
</gene>
<dbReference type="EMBL" id="NEVH01015316">
    <property type="protein sequence ID" value="PNF26921.1"/>
    <property type="molecule type" value="Genomic_DNA"/>
</dbReference>
<evidence type="ECO:0000313" key="1">
    <source>
        <dbReference type="EMBL" id="PNF26921.1"/>
    </source>
</evidence>
<sequence>MGEWKYSFTTPDPSTVWRLSGQLHVRVTSHTKKRSRLFSCREARRFLMQTYRLVPSRACCRSPYYRAWLYRLVIPRNK</sequence>
<comment type="caution">
    <text evidence="1">The sequence shown here is derived from an EMBL/GenBank/DDBJ whole genome shotgun (WGS) entry which is preliminary data.</text>
</comment>
<dbReference type="AlphaFoldDB" id="A0A2J7QEC2"/>
<dbReference type="Proteomes" id="UP000235965">
    <property type="component" value="Unassembled WGS sequence"/>
</dbReference>
<protein>
    <submittedName>
        <fullName evidence="1">Uncharacterized protein</fullName>
    </submittedName>
</protein>
<name>A0A2J7QEC2_9NEOP</name>